<evidence type="ECO:0000313" key="6">
    <source>
        <dbReference type="EMBL" id="RNF19434.1"/>
    </source>
</evidence>
<dbReference type="OrthoDB" id="247994at2759"/>
<keyword evidence="7" id="KW-1185">Reference proteome</keyword>
<dbReference type="InterPro" id="IPR050121">
    <property type="entry name" value="Cytochrome_P450_monoxygenase"/>
</dbReference>
<protein>
    <submittedName>
        <fullName evidence="6">Cytochrome p450-like protein</fullName>
        <ecNumber evidence="6">1.14.-.-</ecNumber>
    </submittedName>
</protein>
<keyword evidence="3 4" id="KW-0408">Iron</keyword>
<evidence type="ECO:0000256" key="3">
    <source>
        <dbReference type="PIRSR" id="PIRSR602401-1"/>
    </source>
</evidence>
<sequence>MGYTLVNAKVAAAATLAVSICVIRVLWGVLTNPPGIPSPTFPPFPGDGIMDRYLKRFLLQHFYVMRKGESMLHLLQWTRLFNERPFLMRIFFRRHIVISKAADIEEVLLRQESCFSKRSGYDRLRVMIGNGLLAMGDKEKHRKHRRILETIFRPTNVKDLANGVMRVHVLRLLGTFLELCRRAGDGVTTVNLSDYVRRMTFSVVAEAAFHASGDDAVSVLNAFLVMTRLNKLNCLCPYYRTAAQRDAEAILMKLSNLLMQRSLESGEPQRWVALDDVLMDELNVHFDKVDFLGHLITFLFAGQDTTSNTLHFLFALLARDEKVQQCLYDELVSVMPFPCICPTIEELMECEYLTAVVRESMRLFPAAPLVYRDADRDVHLPASDVTLQKGSVCVVNIFGVHRSVKIYGEDADVFRPERWLGEEGKELRVRCGRCGYIPFSTGNRNCIGKTYGLYEVILTTAVLVRHLRLASVGSFPRMQFAFTMTSPDPCRVKVLLRDDISHEAVSNSMRLLREHEAATASPAIQNVPARA</sequence>
<dbReference type="GO" id="GO:0005506">
    <property type="term" value="F:iron ion binding"/>
    <property type="evidence" value="ECO:0007669"/>
    <property type="project" value="InterPro"/>
</dbReference>
<dbReference type="GO" id="GO:0004497">
    <property type="term" value="F:monooxygenase activity"/>
    <property type="evidence" value="ECO:0007669"/>
    <property type="project" value="UniProtKB-KW"/>
</dbReference>
<dbReference type="InterPro" id="IPR017972">
    <property type="entry name" value="Cyt_P450_CS"/>
</dbReference>
<accession>A0A3R7S1X0</accession>
<dbReference type="InterPro" id="IPR036396">
    <property type="entry name" value="Cyt_P450_sf"/>
</dbReference>
<keyword evidence="3 4" id="KW-0479">Metal-binding</keyword>
<dbReference type="RefSeq" id="XP_029228844.1">
    <property type="nucleotide sequence ID" value="XM_029371047.1"/>
</dbReference>
<dbReference type="Pfam" id="PF00067">
    <property type="entry name" value="p450"/>
    <property type="match status" value="1"/>
</dbReference>
<evidence type="ECO:0000313" key="7">
    <source>
        <dbReference type="Proteomes" id="UP000284403"/>
    </source>
</evidence>
<dbReference type="GeneID" id="40317746"/>
<gene>
    <name evidence="6" type="ORF">Tco025E_04135</name>
</gene>
<proteinExistence type="inferred from homology"/>
<dbReference type="Gene3D" id="1.10.630.10">
    <property type="entry name" value="Cytochrome P450"/>
    <property type="match status" value="1"/>
</dbReference>
<dbReference type="InterPro" id="IPR001128">
    <property type="entry name" value="Cyt_P450"/>
</dbReference>
<dbReference type="Proteomes" id="UP000284403">
    <property type="component" value="Unassembled WGS sequence"/>
</dbReference>
<reference evidence="6 7" key="1">
    <citation type="journal article" date="2018" name="BMC Genomics">
        <title>Genomic comparison of Trypanosoma conorhini and Trypanosoma rangeli to Trypanosoma cruzi strains of high and low virulence.</title>
        <authorList>
            <person name="Bradwell K.R."/>
            <person name="Koparde V.N."/>
            <person name="Matveyev A.V."/>
            <person name="Serrano M.G."/>
            <person name="Alves J.M."/>
            <person name="Parikh H."/>
            <person name="Huang B."/>
            <person name="Lee V."/>
            <person name="Espinosa-Alvarez O."/>
            <person name="Ortiz P.A."/>
            <person name="Costa-Martins A.G."/>
            <person name="Teixeira M.M."/>
            <person name="Buck G.A."/>
        </authorList>
    </citation>
    <scope>NUCLEOTIDE SEQUENCE [LARGE SCALE GENOMIC DNA]</scope>
    <source>
        <strain evidence="6 7">025E</strain>
    </source>
</reference>
<dbReference type="AlphaFoldDB" id="A0A3R7S1X0"/>
<feature type="binding site" description="axial binding residue" evidence="3">
    <location>
        <position position="446"/>
    </location>
    <ligand>
        <name>heme</name>
        <dbReference type="ChEBI" id="CHEBI:30413"/>
    </ligand>
    <ligandPart>
        <name>Fe</name>
        <dbReference type="ChEBI" id="CHEBI:18248"/>
    </ligandPart>
</feature>
<comment type="cofactor">
    <cofactor evidence="1 3">
        <name>heme</name>
        <dbReference type="ChEBI" id="CHEBI:30413"/>
    </cofactor>
</comment>
<organism evidence="6 7">
    <name type="scientific">Trypanosoma conorhini</name>
    <dbReference type="NCBI Taxonomy" id="83891"/>
    <lineage>
        <taxon>Eukaryota</taxon>
        <taxon>Discoba</taxon>
        <taxon>Euglenozoa</taxon>
        <taxon>Kinetoplastea</taxon>
        <taxon>Metakinetoplastina</taxon>
        <taxon>Trypanosomatida</taxon>
        <taxon>Trypanosomatidae</taxon>
        <taxon>Trypanosoma</taxon>
    </lineage>
</organism>
<keyword evidence="3 4" id="KW-0349">Heme</keyword>
<dbReference type="PROSITE" id="PS00086">
    <property type="entry name" value="CYTOCHROME_P450"/>
    <property type="match status" value="1"/>
</dbReference>
<keyword evidence="5" id="KW-0472">Membrane</keyword>
<dbReference type="PRINTS" id="PR00385">
    <property type="entry name" value="P450"/>
</dbReference>
<evidence type="ECO:0000256" key="4">
    <source>
        <dbReference type="RuleBase" id="RU000461"/>
    </source>
</evidence>
<evidence type="ECO:0000256" key="2">
    <source>
        <dbReference type="ARBA" id="ARBA00010617"/>
    </source>
</evidence>
<dbReference type="EC" id="1.14.-.-" evidence="6"/>
<comment type="caution">
    <text evidence="6">The sequence shown here is derived from an EMBL/GenBank/DDBJ whole genome shotgun (WGS) entry which is preliminary data.</text>
</comment>
<keyword evidence="4 6" id="KW-0560">Oxidoreductase</keyword>
<keyword evidence="5" id="KW-1133">Transmembrane helix</keyword>
<dbReference type="EMBL" id="MKKU01000205">
    <property type="protein sequence ID" value="RNF19434.1"/>
    <property type="molecule type" value="Genomic_DNA"/>
</dbReference>
<dbReference type="PANTHER" id="PTHR24305">
    <property type="entry name" value="CYTOCHROME P450"/>
    <property type="match status" value="1"/>
</dbReference>
<dbReference type="PRINTS" id="PR00463">
    <property type="entry name" value="EP450I"/>
</dbReference>
<dbReference type="GO" id="GO:0016705">
    <property type="term" value="F:oxidoreductase activity, acting on paired donors, with incorporation or reduction of molecular oxygen"/>
    <property type="evidence" value="ECO:0007669"/>
    <property type="project" value="InterPro"/>
</dbReference>
<dbReference type="InterPro" id="IPR002401">
    <property type="entry name" value="Cyt_P450_E_grp-I"/>
</dbReference>
<dbReference type="PANTHER" id="PTHR24305:SF166">
    <property type="entry name" value="CYTOCHROME P450 12A4, MITOCHONDRIAL-RELATED"/>
    <property type="match status" value="1"/>
</dbReference>
<keyword evidence="4" id="KW-0503">Monooxygenase</keyword>
<keyword evidence="5" id="KW-0812">Transmembrane</keyword>
<dbReference type="SUPFAM" id="SSF48264">
    <property type="entry name" value="Cytochrome P450"/>
    <property type="match status" value="1"/>
</dbReference>
<comment type="similarity">
    <text evidence="2 4">Belongs to the cytochrome P450 family.</text>
</comment>
<evidence type="ECO:0000256" key="5">
    <source>
        <dbReference type="SAM" id="Phobius"/>
    </source>
</evidence>
<evidence type="ECO:0000256" key="1">
    <source>
        <dbReference type="ARBA" id="ARBA00001971"/>
    </source>
</evidence>
<feature type="transmembrane region" description="Helical" evidence="5">
    <location>
        <begin position="12"/>
        <end position="30"/>
    </location>
</feature>
<dbReference type="GO" id="GO:0020037">
    <property type="term" value="F:heme binding"/>
    <property type="evidence" value="ECO:0007669"/>
    <property type="project" value="InterPro"/>
</dbReference>
<name>A0A3R7S1X0_9TRYP</name>